<reference evidence="2" key="1">
    <citation type="submission" date="2021-01" db="EMBL/GenBank/DDBJ databases">
        <authorList>
            <person name="Corre E."/>
            <person name="Pelletier E."/>
            <person name="Niang G."/>
            <person name="Scheremetjew M."/>
            <person name="Finn R."/>
            <person name="Kale V."/>
            <person name="Holt S."/>
            <person name="Cochrane G."/>
            <person name="Meng A."/>
            <person name="Brown T."/>
            <person name="Cohen L."/>
        </authorList>
    </citation>
    <scope>NUCLEOTIDE SEQUENCE</scope>
    <source>
        <strain evidence="2">CCMP 410</strain>
    </source>
</reference>
<feature type="region of interest" description="Disordered" evidence="1">
    <location>
        <begin position="78"/>
        <end position="116"/>
    </location>
</feature>
<gene>
    <name evidence="2" type="ORF">GOCE00092_LOCUS1317</name>
</gene>
<organism evidence="2">
    <name type="scientific">Grammatophora oceanica</name>
    <dbReference type="NCBI Taxonomy" id="210454"/>
    <lineage>
        <taxon>Eukaryota</taxon>
        <taxon>Sar</taxon>
        <taxon>Stramenopiles</taxon>
        <taxon>Ochrophyta</taxon>
        <taxon>Bacillariophyta</taxon>
        <taxon>Fragilariophyceae</taxon>
        <taxon>Fragilariophycidae</taxon>
        <taxon>Rhabdonematales</taxon>
        <taxon>Grammatophoraceae</taxon>
        <taxon>Grammatophora</taxon>
    </lineage>
</organism>
<evidence type="ECO:0000313" key="2">
    <source>
        <dbReference type="EMBL" id="CAD9272410.1"/>
    </source>
</evidence>
<proteinExistence type="predicted"/>
<accession>A0A7S1UM40</accession>
<dbReference type="AlphaFoldDB" id="A0A7S1UM40"/>
<dbReference type="EMBL" id="HBGK01002413">
    <property type="protein sequence ID" value="CAD9272410.1"/>
    <property type="molecule type" value="Transcribed_RNA"/>
</dbReference>
<feature type="compositionally biased region" description="Basic and acidic residues" evidence="1">
    <location>
        <begin position="87"/>
        <end position="105"/>
    </location>
</feature>
<name>A0A7S1UM40_9STRA</name>
<feature type="compositionally biased region" description="Acidic residues" evidence="1">
    <location>
        <begin position="106"/>
        <end position="116"/>
    </location>
</feature>
<sequence length="116" mass="12955">MGLKEAPAQAACGFIPFGFTILTHMLINRNIRKPLESLSLEVAALVDQEDGEMTVESASYLIDNQLYGQPSLKTVNEERGAMPYRRSMRDMEYKSSTHAPAHPDNDGEEYDFGDDV</sequence>
<protein>
    <submittedName>
        <fullName evidence="2">Uncharacterized protein</fullName>
    </submittedName>
</protein>
<evidence type="ECO:0000256" key="1">
    <source>
        <dbReference type="SAM" id="MobiDB-lite"/>
    </source>
</evidence>